<reference evidence="4 5" key="1">
    <citation type="submission" date="2019-06" db="EMBL/GenBank/DDBJ databases">
        <title>Sequencing the genomes of 1000 actinobacteria strains.</title>
        <authorList>
            <person name="Klenk H.-P."/>
        </authorList>
    </citation>
    <scope>NUCLEOTIDE SEQUENCE [LARGE SCALE GENOMIC DNA]</scope>
    <source>
        <strain evidence="4 5">DSM 24617</strain>
    </source>
</reference>
<accession>A0A542XBI0</accession>
<sequence length="382" mass="41405">MTAPAPVTVRPRRDDDLPRLVEVLAAQQPTSRYPLRWPLPFPPEHFVRRATERSTWVAEVDGTVVGHVSLTQVLPDDPFAEQWSRGADRPVAELLCVSVLFVAHDVVGSGVGGRLLDVAVSAARGEGAAPVLNVVQRHSRAAAVYRHRGWVEVGTGRPDWLGNEEPDVLLMVLPDGVAGDDAPANDRSAWLTTTHRWSNDVDGEHLAQVRERLSRPGVAGGRRHLILEVLAYADDEAARLGRVGTAVVTTHPDGTVTISDDGRGTDTRRDGQGRVVRKPVMATPDVRFQDEAAAPLLPDGLPRRGMSSVAALSSVLVHENRRADGSWSQTYRHGLPDRELAPVAGGGRPGTSVSFRADLDGPVDLTPEDLHAFRWLRVELGT</sequence>
<name>A0A542XBI0_9MICO</name>
<gene>
    <name evidence="4" type="ORF">FB554_1326</name>
</gene>
<dbReference type="Pfam" id="PF00583">
    <property type="entry name" value="Acetyltransf_1"/>
    <property type="match status" value="1"/>
</dbReference>
<dbReference type="Proteomes" id="UP000318336">
    <property type="component" value="Unassembled WGS sequence"/>
</dbReference>
<dbReference type="AlphaFoldDB" id="A0A542XBI0"/>
<dbReference type="InterPro" id="IPR016181">
    <property type="entry name" value="Acyl_CoA_acyltransferase"/>
</dbReference>
<dbReference type="Gene3D" id="3.30.565.10">
    <property type="entry name" value="Histidine kinase-like ATPase, C-terminal domain"/>
    <property type="match status" value="1"/>
</dbReference>
<organism evidence="4 5">
    <name type="scientific">Barrientosiimonas humi</name>
    <dbReference type="NCBI Taxonomy" id="999931"/>
    <lineage>
        <taxon>Bacteria</taxon>
        <taxon>Bacillati</taxon>
        <taxon>Actinomycetota</taxon>
        <taxon>Actinomycetes</taxon>
        <taxon>Micrococcales</taxon>
        <taxon>Dermacoccaceae</taxon>
        <taxon>Barrientosiimonas</taxon>
    </lineage>
</organism>
<keyword evidence="2" id="KW-0012">Acyltransferase</keyword>
<evidence type="ECO:0000313" key="5">
    <source>
        <dbReference type="Proteomes" id="UP000318336"/>
    </source>
</evidence>
<feature type="domain" description="N-acetyltransferase" evidence="3">
    <location>
        <begin position="7"/>
        <end position="176"/>
    </location>
</feature>
<dbReference type="SUPFAM" id="SSF55874">
    <property type="entry name" value="ATPase domain of HSP90 chaperone/DNA topoisomerase II/histidine kinase"/>
    <property type="match status" value="1"/>
</dbReference>
<dbReference type="PANTHER" id="PTHR43877:SF2">
    <property type="entry name" value="AMINOALKYLPHOSPHONATE N-ACETYLTRANSFERASE-RELATED"/>
    <property type="match status" value="1"/>
</dbReference>
<dbReference type="EMBL" id="VFOK01000001">
    <property type="protein sequence ID" value="TQL33190.1"/>
    <property type="molecule type" value="Genomic_DNA"/>
</dbReference>
<evidence type="ECO:0000313" key="4">
    <source>
        <dbReference type="EMBL" id="TQL33190.1"/>
    </source>
</evidence>
<dbReference type="Gene3D" id="3.40.630.30">
    <property type="match status" value="1"/>
</dbReference>
<protein>
    <submittedName>
        <fullName evidence="4">Acetyltransferase (GNAT) family protein</fullName>
    </submittedName>
</protein>
<keyword evidence="1 4" id="KW-0808">Transferase</keyword>
<comment type="caution">
    <text evidence="4">The sequence shown here is derived from an EMBL/GenBank/DDBJ whole genome shotgun (WGS) entry which is preliminary data.</text>
</comment>
<dbReference type="GO" id="GO:0016747">
    <property type="term" value="F:acyltransferase activity, transferring groups other than amino-acyl groups"/>
    <property type="evidence" value="ECO:0007669"/>
    <property type="project" value="InterPro"/>
</dbReference>
<dbReference type="PROSITE" id="PS51186">
    <property type="entry name" value="GNAT"/>
    <property type="match status" value="1"/>
</dbReference>
<dbReference type="RefSeq" id="WP_236022312.1">
    <property type="nucleotide sequence ID" value="NZ_CAJTBP010000001.1"/>
</dbReference>
<dbReference type="PANTHER" id="PTHR43877">
    <property type="entry name" value="AMINOALKYLPHOSPHONATE N-ACETYLTRANSFERASE-RELATED-RELATED"/>
    <property type="match status" value="1"/>
</dbReference>
<keyword evidence="5" id="KW-1185">Reference proteome</keyword>
<dbReference type="CDD" id="cd04301">
    <property type="entry name" value="NAT_SF"/>
    <property type="match status" value="1"/>
</dbReference>
<proteinExistence type="predicted"/>
<evidence type="ECO:0000256" key="2">
    <source>
        <dbReference type="ARBA" id="ARBA00023315"/>
    </source>
</evidence>
<dbReference type="InterPro" id="IPR036890">
    <property type="entry name" value="HATPase_C_sf"/>
</dbReference>
<evidence type="ECO:0000256" key="1">
    <source>
        <dbReference type="ARBA" id="ARBA00022679"/>
    </source>
</evidence>
<dbReference type="SUPFAM" id="SSF55729">
    <property type="entry name" value="Acyl-CoA N-acyltransferases (Nat)"/>
    <property type="match status" value="1"/>
</dbReference>
<dbReference type="InterPro" id="IPR050832">
    <property type="entry name" value="Bact_Acetyltransf"/>
</dbReference>
<dbReference type="InterPro" id="IPR000182">
    <property type="entry name" value="GNAT_dom"/>
</dbReference>
<evidence type="ECO:0000259" key="3">
    <source>
        <dbReference type="PROSITE" id="PS51186"/>
    </source>
</evidence>